<dbReference type="GeneID" id="72071722"/>
<protein>
    <submittedName>
        <fullName evidence="1">Uncharacterized protein</fullName>
    </submittedName>
</protein>
<dbReference type="OrthoDB" id="10567658at2759"/>
<dbReference type="AlphaFoldDB" id="A0A9Q8QMP2"/>
<proteinExistence type="predicted"/>
<dbReference type="Proteomes" id="UP000829364">
    <property type="component" value="Chromosome 10"/>
</dbReference>
<keyword evidence="2" id="KW-1185">Reference proteome</keyword>
<dbReference type="RefSeq" id="XP_047847475.1">
    <property type="nucleotide sequence ID" value="XM_047991463.1"/>
</dbReference>
<name>A0A9Q8QMP2_9HYPO</name>
<sequence>MAPTRHPYPSLLSARDAWVFARHRRPPPQLARRAGPAGDDIVWDPLVAQRLANVVSVVWRKYTDKTLDLCFIYIRDEYERNEVQSTLRARFHCPDLTIYPMSSINSNEQLLLEDLHHEGGCAPGTCRANFDIISIPFDWACKGQEILKYVDRTMHKEIHWMPWSEPEDDDGRERCISLEEADIINYCPTKY</sequence>
<accession>A0A9Q8QMP2</accession>
<evidence type="ECO:0000313" key="2">
    <source>
        <dbReference type="Proteomes" id="UP000829364"/>
    </source>
</evidence>
<reference evidence="1" key="1">
    <citation type="submission" date="2021-11" db="EMBL/GenBank/DDBJ databases">
        <title>Purpureocillium_takamizusanense_genome.</title>
        <authorList>
            <person name="Nguyen N.-H."/>
        </authorList>
    </citation>
    <scope>NUCLEOTIDE SEQUENCE</scope>
    <source>
        <strain evidence="1">PT3</strain>
    </source>
</reference>
<dbReference type="EMBL" id="CP086363">
    <property type="protein sequence ID" value="UNI23994.1"/>
    <property type="molecule type" value="Genomic_DNA"/>
</dbReference>
<organism evidence="1 2">
    <name type="scientific">Purpureocillium takamizusanense</name>
    <dbReference type="NCBI Taxonomy" id="2060973"/>
    <lineage>
        <taxon>Eukaryota</taxon>
        <taxon>Fungi</taxon>
        <taxon>Dikarya</taxon>
        <taxon>Ascomycota</taxon>
        <taxon>Pezizomycotina</taxon>
        <taxon>Sordariomycetes</taxon>
        <taxon>Hypocreomycetidae</taxon>
        <taxon>Hypocreales</taxon>
        <taxon>Ophiocordycipitaceae</taxon>
        <taxon>Purpureocillium</taxon>
    </lineage>
</organism>
<gene>
    <name evidence="1" type="ORF">JDV02_009777</name>
</gene>
<evidence type="ECO:0000313" key="1">
    <source>
        <dbReference type="EMBL" id="UNI23994.1"/>
    </source>
</evidence>
<dbReference type="KEGG" id="ptkz:JDV02_009777"/>